<keyword evidence="4" id="KW-1185">Reference proteome</keyword>
<evidence type="ECO:0000256" key="2">
    <source>
        <dbReference type="SAM" id="Phobius"/>
    </source>
</evidence>
<dbReference type="AlphaFoldDB" id="A0A4Z1T5M8"/>
<evidence type="ECO:0000256" key="1">
    <source>
        <dbReference type="SAM" id="MobiDB-lite"/>
    </source>
</evidence>
<evidence type="ECO:0000313" key="3">
    <source>
        <dbReference type="EMBL" id="TNJ27781.1"/>
    </source>
</evidence>
<dbReference type="EMBL" id="VDLU01000003">
    <property type="protein sequence ID" value="TNJ27781.1"/>
    <property type="molecule type" value="Genomic_DNA"/>
</dbReference>
<accession>A0A4Z1T5M8</accession>
<comment type="caution">
    <text evidence="3">The sequence shown here is derived from an EMBL/GenBank/DDBJ whole genome shotgun (WGS) entry which is preliminary data.</text>
</comment>
<evidence type="ECO:0000313" key="4">
    <source>
        <dbReference type="Proteomes" id="UP000315496"/>
    </source>
</evidence>
<protein>
    <submittedName>
        <fullName evidence="3">Uncharacterized protein</fullName>
    </submittedName>
</protein>
<keyword evidence="2" id="KW-1133">Transmembrane helix</keyword>
<proteinExistence type="predicted"/>
<reference evidence="3 4" key="1">
    <citation type="submission" date="2019-05" db="EMBL/GenBank/DDBJ databases">
        <title>The compact genome of Giardia muris reveals important steps in the evolution of intestinal protozoan parasites.</title>
        <authorList>
            <person name="Xu F."/>
            <person name="Jimenez-Gonzalez A."/>
            <person name="Einarsson E."/>
            <person name="Astvaldsson A."/>
            <person name="Peirasmaki D."/>
            <person name="Eckmann L."/>
            <person name="Andersson J.O."/>
            <person name="Svard S.G."/>
            <person name="Jerlstrom-Hultqvist J."/>
        </authorList>
    </citation>
    <scope>NUCLEOTIDE SEQUENCE [LARGE SCALE GENOMIC DNA]</scope>
    <source>
        <strain evidence="3 4">Roberts-Thomson</strain>
    </source>
</reference>
<name>A0A4Z1T5M8_GIAMU</name>
<feature type="region of interest" description="Disordered" evidence="1">
    <location>
        <begin position="520"/>
        <end position="540"/>
    </location>
</feature>
<dbReference type="Proteomes" id="UP000315496">
    <property type="component" value="Chromosome 3"/>
</dbReference>
<keyword evidence="2" id="KW-0472">Membrane</keyword>
<gene>
    <name evidence="3" type="ORF">GMRT_10131</name>
</gene>
<organism evidence="3 4">
    <name type="scientific">Giardia muris</name>
    <dbReference type="NCBI Taxonomy" id="5742"/>
    <lineage>
        <taxon>Eukaryota</taxon>
        <taxon>Metamonada</taxon>
        <taxon>Diplomonadida</taxon>
        <taxon>Hexamitidae</taxon>
        <taxon>Giardiinae</taxon>
        <taxon>Giardia</taxon>
    </lineage>
</organism>
<dbReference type="VEuPathDB" id="GiardiaDB:GMRT_10131"/>
<keyword evidence="2" id="KW-0812">Transmembrane</keyword>
<feature type="transmembrane region" description="Helical" evidence="2">
    <location>
        <begin position="781"/>
        <end position="805"/>
    </location>
</feature>
<sequence length="806" mass="89325">MTCSLLQLKRPLPTAFIAAVEGYLKLRMQEVAKANQDALFLAKRCHRLLQEERPLLEEYLILQQYAAAIEPIIEKVPWDNPLLKAVITSKPSKWSIPDLPFFAFEGRTFFLDLIAVIYDLVAVSFQLSRACQDVESRLAWLLEALNYSELSEPLFKKHDKYRNTVSPDISEAGFAFARVCLLGVLANDLGALSLSRFQRTGEETDLLEYTTWTRTSAARFELALAAVDDETLREAIPYRVTLSCFRASKVAVCEMLARLIEVALERDRPGYAASLLRQLDSLIVESRCELGKLLGYYFQETKDLVADPLAHVVTLFESLRARCTSEPQENVILSGRVDEMILAEARRFLDDRPVSLPEPLVWLDDKKSFRPIAFSTFDAGTFVLEDEESCDAPSTSISLHSEVSHSTRIGNMSLKEPSIDLSLLCADPLVGQTSEALPTSKAIMNCDELVLIPGNTLLVGADALYPSKLIPPINLEEESDSTSDNREMLLDEQSPVVDAGSDPTPLPELIPELDPTLTTDVAGIRDSSSPRPLEPGHKYVPVPGFEPEGKAEVEAENILEPEPETELMPVPDPELEDPLPDTRFDIPDERSDDMGLEDILESMGGAESPYAQSTQPLQASAYQYHPTVESIGTLPPDVDLVDSLDVALNLRPTTPPVVKTFENLGRSVESVADLVLDNSPTNVSDIVNSMQSLQNEGSFASPTAQVHPASAYRQSPQELSLYDGAHDSDSRVTLSMMTINLHSQVDEQALSRFLASSQSTVESSTLLRSRRPIRYRRRAQIFYNAAERILALVLVFILVVGTLLLM</sequence>